<name>A0A8S5TP33_9CAUD</name>
<reference evidence="1" key="1">
    <citation type="journal article" date="2021" name="Proc. Natl. Acad. Sci. U.S.A.">
        <title>A Catalog of Tens of Thousands of Viruses from Human Metagenomes Reveals Hidden Associations with Chronic Diseases.</title>
        <authorList>
            <person name="Tisza M.J."/>
            <person name="Buck C.B."/>
        </authorList>
    </citation>
    <scope>NUCLEOTIDE SEQUENCE</scope>
    <source>
        <strain evidence="1">CttqT1</strain>
    </source>
</reference>
<proteinExistence type="predicted"/>
<dbReference type="EMBL" id="BK032869">
    <property type="protein sequence ID" value="DAF64891.1"/>
    <property type="molecule type" value="Genomic_DNA"/>
</dbReference>
<protein>
    <submittedName>
        <fullName evidence="1">Uncharacterized protein</fullName>
    </submittedName>
</protein>
<sequence>MADILTPKEIQKKYGWSYSTWRRRREECQISPYKDAIIMESQRRCHVKAKRFEEFLEWKSQQIYNEQFGLV</sequence>
<organism evidence="1">
    <name type="scientific">Siphoviridae sp. cttqT1</name>
    <dbReference type="NCBI Taxonomy" id="2827961"/>
    <lineage>
        <taxon>Viruses</taxon>
        <taxon>Duplodnaviria</taxon>
        <taxon>Heunggongvirae</taxon>
        <taxon>Uroviricota</taxon>
        <taxon>Caudoviricetes</taxon>
    </lineage>
</organism>
<accession>A0A8S5TP33</accession>
<evidence type="ECO:0000313" key="1">
    <source>
        <dbReference type="EMBL" id="DAF64891.1"/>
    </source>
</evidence>